<evidence type="ECO:0000313" key="4">
    <source>
        <dbReference type="EMBL" id="KAH7528315.1"/>
    </source>
</evidence>
<evidence type="ECO:0000256" key="1">
    <source>
        <dbReference type="ARBA" id="ARBA00022574"/>
    </source>
</evidence>
<dbReference type="InterPro" id="IPR020472">
    <property type="entry name" value="WD40_PAC1"/>
</dbReference>
<dbReference type="Proteomes" id="UP000813462">
    <property type="component" value="Unassembled WGS sequence"/>
</dbReference>
<dbReference type="PROSITE" id="PS50082">
    <property type="entry name" value="WD_REPEATS_2"/>
    <property type="match status" value="3"/>
</dbReference>
<feature type="repeat" description="WD" evidence="3">
    <location>
        <begin position="244"/>
        <end position="273"/>
    </location>
</feature>
<dbReference type="Pfam" id="PF00400">
    <property type="entry name" value="WD40"/>
    <property type="match status" value="3"/>
</dbReference>
<organism evidence="4 5">
    <name type="scientific">Ziziphus jujuba var. spinosa</name>
    <dbReference type="NCBI Taxonomy" id="714518"/>
    <lineage>
        <taxon>Eukaryota</taxon>
        <taxon>Viridiplantae</taxon>
        <taxon>Streptophyta</taxon>
        <taxon>Embryophyta</taxon>
        <taxon>Tracheophyta</taxon>
        <taxon>Spermatophyta</taxon>
        <taxon>Magnoliopsida</taxon>
        <taxon>eudicotyledons</taxon>
        <taxon>Gunneridae</taxon>
        <taxon>Pentapetalae</taxon>
        <taxon>rosids</taxon>
        <taxon>fabids</taxon>
        <taxon>Rosales</taxon>
        <taxon>Rhamnaceae</taxon>
        <taxon>Paliureae</taxon>
        <taxon>Ziziphus</taxon>
    </lineage>
</organism>
<evidence type="ECO:0000313" key="5">
    <source>
        <dbReference type="Proteomes" id="UP000813462"/>
    </source>
</evidence>
<evidence type="ECO:0000256" key="3">
    <source>
        <dbReference type="PROSITE-ProRule" id="PRU00221"/>
    </source>
</evidence>
<protein>
    <recommendedName>
        <fullName evidence="6">Protein JINGUBANG-like</fullName>
    </recommendedName>
</protein>
<dbReference type="AlphaFoldDB" id="A0A978VD76"/>
<dbReference type="InterPro" id="IPR036322">
    <property type="entry name" value="WD40_repeat_dom_sf"/>
</dbReference>
<name>A0A978VD76_ZIZJJ</name>
<reference evidence="4" key="1">
    <citation type="journal article" date="2021" name="Front. Plant Sci.">
        <title>Chromosome-Scale Genome Assembly for Chinese Sour Jujube and Insights Into Its Genome Evolution and Domestication Signature.</title>
        <authorList>
            <person name="Shen L.-Y."/>
            <person name="Luo H."/>
            <person name="Wang X.-L."/>
            <person name="Wang X.-M."/>
            <person name="Qiu X.-J."/>
            <person name="Liu H."/>
            <person name="Zhou S.-S."/>
            <person name="Jia K.-H."/>
            <person name="Nie S."/>
            <person name="Bao Y.-T."/>
            <person name="Zhang R.-G."/>
            <person name="Yun Q.-Z."/>
            <person name="Chai Y.-H."/>
            <person name="Lu J.-Y."/>
            <person name="Li Y."/>
            <person name="Zhao S.-W."/>
            <person name="Mao J.-F."/>
            <person name="Jia S.-G."/>
            <person name="Mao Y.-M."/>
        </authorList>
    </citation>
    <scope>NUCLEOTIDE SEQUENCE</scope>
    <source>
        <strain evidence="4">AT0</strain>
        <tissue evidence="4">Leaf</tissue>
    </source>
</reference>
<accession>A0A978VD76</accession>
<dbReference type="PRINTS" id="PR00320">
    <property type="entry name" value="GPROTEINBRPT"/>
</dbReference>
<evidence type="ECO:0008006" key="6">
    <source>
        <dbReference type="Google" id="ProtNLM"/>
    </source>
</evidence>
<proteinExistence type="predicted"/>
<feature type="repeat" description="WD" evidence="3">
    <location>
        <begin position="150"/>
        <end position="190"/>
    </location>
</feature>
<evidence type="ECO:0000256" key="2">
    <source>
        <dbReference type="ARBA" id="ARBA00022737"/>
    </source>
</evidence>
<dbReference type="PROSITE" id="PS50294">
    <property type="entry name" value="WD_REPEATS_REGION"/>
    <property type="match status" value="3"/>
</dbReference>
<dbReference type="InterPro" id="IPR045182">
    <property type="entry name" value="JINGUBANG-like"/>
</dbReference>
<dbReference type="SMART" id="SM00320">
    <property type="entry name" value="WD40"/>
    <property type="match status" value="5"/>
</dbReference>
<dbReference type="SUPFAM" id="SSF50978">
    <property type="entry name" value="WD40 repeat-like"/>
    <property type="match status" value="1"/>
</dbReference>
<dbReference type="InterPro" id="IPR015943">
    <property type="entry name" value="WD40/YVTN_repeat-like_dom_sf"/>
</dbReference>
<sequence>MPTTINCLALHHNILYAASSNQIHVFDLSDYTHVDTFNDDSSSGSVKSMAFQNTKLFTAHQDSKIRIWQITSSKRHRLLSVLPTVKDRLHRFILPKNYVRVRRHQKKLWIEHYDAVSGLVVGGGGLVYSSSWDRSFKVWCGSELRCLESVKAHNDAVNAIAVSDDGMVYTASADGTVRVWERDEKERKHSMVTTLDKHKSTVNALALNGDGTALFSGSCDCSIMVWGRETDGGISSSMVFVEELRGHAGAVLCLTTVDDLLISGSSDRTVRIWRRGKDGEFHCMGTLEGHEQPVKCLVAVWDGESNGVVLKVGGGTSKKPKSTSSANGNALKLSCELLRIFITVFRTDIVLRQRLYSALLPLRKQRGSAKLKQLIWREFFHSYSWIFEAFKA</sequence>
<keyword evidence="1 3" id="KW-0853">WD repeat</keyword>
<dbReference type="InterPro" id="IPR001680">
    <property type="entry name" value="WD40_rpt"/>
</dbReference>
<dbReference type="EMBL" id="JAEACU010000005">
    <property type="protein sequence ID" value="KAH7528315.1"/>
    <property type="molecule type" value="Genomic_DNA"/>
</dbReference>
<dbReference type="FunFam" id="2.130.10.10:FF:000775">
    <property type="entry name" value="BnaA09g28200D protein"/>
    <property type="match status" value="1"/>
</dbReference>
<keyword evidence="2" id="KW-0677">Repeat</keyword>
<dbReference type="Gene3D" id="2.130.10.10">
    <property type="entry name" value="YVTN repeat-like/Quinoprotein amine dehydrogenase"/>
    <property type="match status" value="3"/>
</dbReference>
<dbReference type="PANTHER" id="PTHR22844">
    <property type="entry name" value="F-BOX AND WD40 DOMAIN PROTEIN"/>
    <property type="match status" value="1"/>
</dbReference>
<dbReference type="PANTHER" id="PTHR22844:SF324">
    <property type="entry name" value="TRANSDUCIN_WD40 REPEAT PROTEIN"/>
    <property type="match status" value="1"/>
</dbReference>
<feature type="repeat" description="WD" evidence="3">
    <location>
        <begin position="195"/>
        <end position="226"/>
    </location>
</feature>
<comment type="caution">
    <text evidence="4">The sequence shown here is derived from an EMBL/GenBank/DDBJ whole genome shotgun (WGS) entry which is preliminary data.</text>
</comment>
<gene>
    <name evidence="4" type="ORF">FEM48_Zijuj05G0059700</name>
</gene>